<dbReference type="FunCoup" id="A0A7M7GLG1">
    <property type="interactions" value="661"/>
</dbReference>
<dbReference type="KEGG" id="spu:100890846"/>
<dbReference type="GO" id="GO:1990071">
    <property type="term" value="C:TRAPPII protein complex"/>
    <property type="evidence" value="ECO:0000318"/>
    <property type="project" value="GO_Central"/>
</dbReference>
<dbReference type="RefSeq" id="XP_003727419.3">
    <property type="nucleotide sequence ID" value="XM_003727371.3"/>
</dbReference>
<reference evidence="4" key="2">
    <citation type="submission" date="2021-01" db="UniProtKB">
        <authorList>
            <consortium name="EnsemblMetazoa"/>
        </authorList>
    </citation>
    <scope>IDENTIFICATION</scope>
</reference>
<dbReference type="CTD" id="121429445"/>
<feature type="compositionally biased region" description="Polar residues" evidence="1">
    <location>
        <begin position="101"/>
        <end position="126"/>
    </location>
</feature>
<feature type="domain" description="TRAPP14 C-terminal" evidence="3">
    <location>
        <begin position="422"/>
        <end position="606"/>
    </location>
</feature>
<dbReference type="GeneID" id="100890846"/>
<feature type="compositionally biased region" description="Basic and acidic residues" evidence="1">
    <location>
        <begin position="669"/>
        <end position="685"/>
    </location>
</feature>
<feature type="domain" description="TRAPP14 N-terminal" evidence="2">
    <location>
        <begin position="56"/>
        <end position="420"/>
    </location>
</feature>
<dbReference type="Pfam" id="PF15806">
    <property type="entry name" value="TRAPP14_N"/>
    <property type="match status" value="1"/>
</dbReference>
<evidence type="ECO:0000313" key="5">
    <source>
        <dbReference type="Proteomes" id="UP000007110"/>
    </source>
</evidence>
<dbReference type="Pfam" id="PF23652">
    <property type="entry name" value="TRAPP14_C"/>
    <property type="match status" value="1"/>
</dbReference>
<organism evidence="4 5">
    <name type="scientific">Strongylocentrotus purpuratus</name>
    <name type="common">Purple sea urchin</name>
    <dbReference type="NCBI Taxonomy" id="7668"/>
    <lineage>
        <taxon>Eukaryota</taxon>
        <taxon>Metazoa</taxon>
        <taxon>Echinodermata</taxon>
        <taxon>Eleutherozoa</taxon>
        <taxon>Echinozoa</taxon>
        <taxon>Echinoidea</taxon>
        <taxon>Euechinoidea</taxon>
        <taxon>Echinacea</taxon>
        <taxon>Camarodonta</taxon>
        <taxon>Echinidea</taxon>
        <taxon>Strongylocentrotidae</taxon>
        <taxon>Strongylocentrotus</taxon>
    </lineage>
</organism>
<evidence type="ECO:0000259" key="3">
    <source>
        <dbReference type="Pfam" id="PF23652"/>
    </source>
</evidence>
<keyword evidence="5" id="KW-1185">Reference proteome</keyword>
<dbReference type="InterPro" id="IPR031626">
    <property type="entry name" value="TRAPPC14"/>
</dbReference>
<proteinExistence type="predicted"/>
<dbReference type="InParanoid" id="A0A7M7GLG1"/>
<name>A0A7M7GLG1_STRPU</name>
<dbReference type="OrthoDB" id="6047286at2759"/>
<dbReference type="Proteomes" id="UP000007110">
    <property type="component" value="Unassembled WGS sequence"/>
</dbReference>
<feature type="region of interest" description="Disordered" evidence="1">
    <location>
        <begin position="101"/>
        <end position="161"/>
    </location>
</feature>
<dbReference type="GO" id="GO:0060271">
    <property type="term" value="P:cilium assembly"/>
    <property type="evidence" value="ECO:0000318"/>
    <property type="project" value="GO_Central"/>
</dbReference>
<feature type="region of interest" description="Disordered" evidence="1">
    <location>
        <begin position="663"/>
        <end position="711"/>
    </location>
</feature>
<dbReference type="PANTHER" id="PTHR16096:SF8">
    <property type="entry name" value="TRAFFICKING PROTEIN PARTICLE COMPLEX SUBUNIT 14"/>
    <property type="match status" value="1"/>
</dbReference>
<evidence type="ECO:0000259" key="2">
    <source>
        <dbReference type="Pfam" id="PF15806"/>
    </source>
</evidence>
<feature type="compositionally biased region" description="Low complexity" evidence="1">
    <location>
        <begin position="540"/>
        <end position="571"/>
    </location>
</feature>
<accession>A0A7M7GLG1</accession>
<reference evidence="5" key="1">
    <citation type="submission" date="2015-02" db="EMBL/GenBank/DDBJ databases">
        <title>Genome sequencing for Strongylocentrotus purpuratus.</title>
        <authorList>
            <person name="Murali S."/>
            <person name="Liu Y."/>
            <person name="Vee V."/>
            <person name="English A."/>
            <person name="Wang M."/>
            <person name="Skinner E."/>
            <person name="Han Y."/>
            <person name="Muzny D.M."/>
            <person name="Worley K.C."/>
            <person name="Gibbs R.A."/>
        </authorList>
    </citation>
    <scope>NUCLEOTIDE SEQUENCE</scope>
</reference>
<dbReference type="InterPro" id="IPR055453">
    <property type="entry name" value="TRAPP14_N"/>
</dbReference>
<dbReference type="InterPro" id="IPR055452">
    <property type="entry name" value="TRAPP14_C"/>
</dbReference>
<dbReference type="EnsemblMetazoa" id="XM_003727371">
    <property type="protein sequence ID" value="XP_003727419"/>
    <property type="gene ID" value="LOC100890846"/>
</dbReference>
<dbReference type="AlphaFoldDB" id="A0A7M7GLG1"/>
<dbReference type="OMA" id="NCQHFSV"/>
<dbReference type="PANTHER" id="PTHR16096">
    <property type="entry name" value="MICROTUBULE-ASSOCIATED PROTEIN 11"/>
    <property type="match status" value="1"/>
</dbReference>
<dbReference type="GO" id="GO:0043014">
    <property type="term" value="F:alpha-tubulin binding"/>
    <property type="evidence" value="ECO:0000318"/>
    <property type="project" value="GO_Central"/>
</dbReference>
<feature type="region of interest" description="Disordered" evidence="1">
    <location>
        <begin position="534"/>
        <end position="571"/>
    </location>
</feature>
<protein>
    <submittedName>
        <fullName evidence="4">Uncharacterized protein</fullName>
    </submittedName>
</protein>
<evidence type="ECO:0000313" key="4">
    <source>
        <dbReference type="EnsemblMetazoa" id="XP_003727419"/>
    </source>
</evidence>
<sequence>MVSISSVMIYLRMRRLYVNNSAMEEGLSSLITKVDRISIVLPERYPKNWADIQNEGHRKHVYGGELLNLALVVSLSEKNGQPVAESAETWKALSIAGSAGYSTPEDSPSANRSASLSFSQQRSQSVDCPDQAADAEAERDGRKTHSSRGTGRRFSESSAPHTENMRCLSFTSVPVRLKLNEKAAKSISKKVNVVPCSEGRALVLPMSVPLGSPPEKGGALTSHIATINVDISEARASSEKREEDRIDMLLQCSIEEVIQAEEKQHVIHNVSAEFPVLPPPQVNCQHFSVSGKHYLVTKVCNSYPEELLIHTIQVFVNKNINLESTSSSTTLSSDAGDWSSFLSIELLPSQRDQSSTSLHPKEEHTFVFQVTWDCSLPSNRPEEPVQFPLFLVIEWNTPSMAMEQSIQSHYHMPTVTMDFPAFIVLAQCQSPVTTGQSFTVTYTLLNNLQDFLGISLIWIPDKEPRGDTCTESRIADRLVCQEPIKQLGPSKKGSTIKVPITFQALKAGVQELGKFMKLRLQYASKPLAIRPQVASLATQSSKPPLKSTYSSSSSSSSSSASSSSSTSSTACITTSPSVITTSSSSSPSLPMYELPLSFHEEPEKQVSKVGDSSPGLHRRVFSVGPNSSFVKKGVFTRQMSLATPSSHPIKKFLAGIRSHSFSGESGSDACHHDNQEDNIQRDRSTGSDPGIRPIPTKMQHELSTDNSGLSVDRIAKHRSQVYVTS</sequence>
<evidence type="ECO:0000256" key="1">
    <source>
        <dbReference type="SAM" id="MobiDB-lite"/>
    </source>
</evidence>